<dbReference type="SUPFAM" id="SSF50978">
    <property type="entry name" value="WD40 repeat-like"/>
    <property type="match status" value="1"/>
</dbReference>
<feature type="repeat" description="WD" evidence="6">
    <location>
        <begin position="237"/>
        <end position="278"/>
    </location>
</feature>
<name>A0A1L0BSA7_9ASCO</name>
<evidence type="ECO:0000256" key="7">
    <source>
        <dbReference type="RuleBase" id="RU369036"/>
    </source>
</evidence>
<evidence type="ECO:0000256" key="4">
    <source>
        <dbReference type="ARBA" id="ARBA00026147"/>
    </source>
</evidence>
<dbReference type="InterPro" id="IPR015943">
    <property type="entry name" value="WD40/YVTN_repeat-like_dom_sf"/>
</dbReference>
<evidence type="ECO:0000256" key="1">
    <source>
        <dbReference type="ARBA" id="ARBA00022574"/>
    </source>
</evidence>
<dbReference type="Proteomes" id="UP000182334">
    <property type="component" value="Chromosome IV"/>
</dbReference>
<dbReference type="AlphaFoldDB" id="A0A1L0BSA7"/>
<gene>
    <name evidence="8" type="ORF">SAMEA4029010_CIC11G00000002069</name>
</gene>
<keyword evidence="7" id="KW-0747">Spliceosome</keyword>
<evidence type="ECO:0000313" key="9">
    <source>
        <dbReference type="Proteomes" id="UP000182334"/>
    </source>
</evidence>
<dbReference type="GO" id="GO:0071011">
    <property type="term" value="C:precatalytic spliceosome"/>
    <property type="evidence" value="ECO:0007669"/>
    <property type="project" value="TreeGrafter"/>
</dbReference>
<dbReference type="PANTHER" id="PTHR19923">
    <property type="entry name" value="WD40 REPEAT PROTEINPRL1/PRL2-RELATED"/>
    <property type="match status" value="1"/>
</dbReference>
<dbReference type="GO" id="GO:0000398">
    <property type="term" value="P:mRNA splicing, via spliceosome"/>
    <property type="evidence" value="ECO:0007669"/>
    <property type="project" value="UniProtKB-UniRule"/>
</dbReference>
<evidence type="ECO:0000256" key="2">
    <source>
        <dbReference type="ARBA" id="ARBA00022737"/>
    </source>
</evidence>
<protein>
    <recommendedName>
        <fullName evidence="4 7">Pre-mRNA-splicing factor PRP46</fullName>
    </recommendedName>
    <alternativeName>
        <fullName evidence="5 7">Pre-mRNA-processing protein 46</fullName>
    </alternativeName>
</protein>
<feature type="repeat" description="WD" evidence="6">
    <location>
        <begin position="374"/>
        <end position="407"/>
    </location>
</feature>
<feature type="repeat" description="WD" evidence="6">
    <location>
        <begin position="148"/>
        <end position="189"/>
    </location>
</feature>
<dbReference type="InterPro" id="IPR045241">
    <property type="entry name" value="Prp46/PLRG1-like"/>
</dbReference>
<feature type="repeat" description="WD" evidence="6">
    <location>
        <begin position="105"/>
        <end position="147"/>
    </location>
</feature>
<accession>A0A1L0BSA7</accession>
<keyword evidence="1 6" id="KW-0853">WD repeat</keyword>
<dbReference type="InterPro" id="IPR036322">
    <property type="entry name" value="WD40_repeat_dom_sf"/>
</dbReference>
<keyword evidence="7" id="KW-0507">mRNA processing</keyword>
<evidence type="ECO:0000313" key="8">
    <source>
        <dbReference type="EMBL" id="SGZ54249.1"/>
    </source>
</evidence>
<proteinExistence type="inferred from homology"/>
<keyword evidence="9" id="KW-1185">Reference proteome</keyword>
<dbReference type="STRING" id="45354.A0A1L0BSA7"/>
<dbReference type="PRINTS" id="PR00320">
    <property type="entry name" value="GPROTEINBRPT"/>
</dbReference>
<organism evidence="8 9">
    <name type="scientific">Sungouiella intermedia</name>
    <dbReference type="NCBI Taxonomy" id="45354"/>
    <lineage>
        <taxon>Eukaryota</taxon>
        <taxon>Fungi</taxon>
        <taxon>Dikarya</taxon>
        <taxon>Ascomycota</taxon>
        <taxon>Saccharomycotina</taxon>
        <taxon>Pichiomycetes</taxon>
        <taxon>Metschnikowiaceae</taxon>
        <taxon>Sungouiella</taxon>
    </lineage>
</organism>
<comment type="function">
    <text evidence="7">Involved in pre-mRNA splicing and required for cell cycle progression at G2/M.</text>
</comment>
<dbReference type="CDD" id="cd00200">
    <property type="entry name" value="WD40"/>
    <property type="match status" value="1"/>
</dbReference>
<dbReference type="OrthoDB" id="10256122at2759"/>
<dbReference type="PROSITE" id="PS50294">
    <property type="entry name" value="WD_REPEATS_REGION"/>
    <property type="match status" value="4"/>
</dbReference>
<dbReference type="InterPro" id="IPR020472">
    <property type="entry name" value="WD40_PAC1"/>
</dbReference>
<dbReference type="PROSITE" id="PS50082">
    <property type="entry name" value="WD_REPEATS_2"/>
    <property type="match status" value="6"/>
</dbReference>
<feature type="repeat" description="WD" evidence="6">
    <location>
        <begin position="279"/>
        <end position="320"/>
    </location>
</feature>
<comment type="similarity">
    <text evidence="3 7">Belongs to the WD repeat PRL1/PRL2 family.</text>
</comment>
<keyword evidence="7" id="KW-0539">Nucleus</keyword>
<keyword evidence="7" id="KW-0508">mRNA splicing</keyword>
<dbReference type="Pfam" id="PF00400">
    <property type="entry name" value="WD40"/>
    <property type="match status" value="5"/>
</dbReference>
<sequence length="407" mass="44647">MTPSRLRQDALVTPLDDLSGAMYANIKLDSLLPEISEHTHQDSIAHLYAQDGQPTSSADKVDIVEDYDTLERTKSEHMASSSGEFARNSGKPSITSQWKLKQVLAGAHLGWVRSLAVDQVTNEWFVSGLADGLIKVWDLVSGEVRASISGHIMGVRALAVSNKYPYLFSGSEDKTVRCWDLERTNLASGCQIRNYHGHVGGVYAMALHPELDLLFTAGRDSAIRVWDIRTRHQVMVLTGHRSDVTGLAAQIGDPQVVSSSMDSTVRLWDLRKQTTQLTLTHHTKSVRLLAMHPNEMTMATADSSGNIKEWVLPGGQLLDSFGEIDDSSDANIINTLAINPGTDELFAGYSDGRMKFYDYKSGKMTQAVHSTPAPGSSSSTIYASTFDMLGMRLLTAESDKSIKIWSV</sequence>
<feature type="repeat" description="WD" evidence="6">
    <location>
        <begin position="195"/>
        <end position="236"/>
    </location>
</feature>
<keyword evidence="2 7" id="KW-0677">Repeat</keyword>
<dbReference type="GO" id="GO:0071013">
    <property type="term" value="C:catalytic step 2 spliceosome"/>
    <property type="evidence" value="ECO:0007669"/>
    <property type="project" value="TreeGrafter"/>
</dbReference>
<comment type="subunit">
    <text evidence="7">Associated with the spliceosome.</text>
</comment>
<dbReference type="EMBL" id="LT635759">
    <property type="protein sequence ID" value="SGZ54249.1"/>
    <property type="molecule type" value="Genomic_DNA"/>
</dbReference>
<reference evidence="8 9" key="1">
    <citation type="submission" date="2016-10" db="EMBL/GenBank/DDBJ databases">
        <authorList>
            <person name="de Groot N.N."/>
        </authorList>
    </citation>
    <scope>NUCLEOTIDE SEQUENCE [LARGE SCALE GENOMIC DNA]</scope>
    <source>
        <strain evidence="8 9">CBS 141442</strain>
    </source>
</reference>
<dbReference type="PROSITE" id="PS00678">
    <property type="entry name" value="WD_REPEATS_1"/>
    <property type="match status" value="2"/>
</dbReference>
<dbReference type="GO" id="GO:0000974">
    <property type="term" value="C:Prp19 complex"/>
    <property type="evidence" value="ECO:0007669"/>
    <property type="project" value="TreeGrafter"/>
</dbReference>
<evidence type="ECO:0000256" key="3">
    <source>
        <dbReference type="ARBA" id="ARBA00025726"/>
    </source>
</evidence>
<evidence type="ECO:0000256" key="5">
    <source>
        <dbReference type="ARBA" id="ARBA00033071"/>
    </source>
</evidence>
<dbReference type="SMART" id="SM00320">
    <property type="entry name" value="WD40"/>
    <property type="match status" value="7"/>
</dbReference>
<dbReference type="InterPro" id="IPR019775">
    <property type="entry name" value="WD40_repeat_CS"/>
</dbReference>
<dbReference type="Gene3D" id="2.130.10.10">
    <property type="entry name" value="YVTN repeat-like/Quinoprotein amine dehydrogenase"/>
    <property type="match status" value="1"/>
</dbReference>
<evidence type="ECO:0000256" key="6">
    <source>
        <dbReference type="PROSITE-ProRule" id="PRU00221"/>
    </source>
</evidence>
<dbReference type="PANTHER" id="PTHR19923:SF0">
    <property type="entry name" value="PLEIOTROPIC REGULATOR 1"/>
    <property type="match status" value="1"/>
</dbReference>
<dbReference type="InterPro" id="IPR001680">
    <property type="entry name" value="WD40_rpt"/>
</dbReference>
<comment type="subcellular location">
    <subcellularLocation>
        <location evidence="7">Nucleus</location>
    </subcellularLocation>
</comment>